<evidence type="ECO:0000313" key="4">
    <source>
        <dbReference type="EMBL" id="CAI4212310.1"/>
    </source>
</evidence>
<organism evidence="4 5">
    <name type="scientific">Parascedosporium putredinis</name>
    <dbReference type="NCBI Taxonomy" id="1442378"/>
    <lineage>
        <taxon>Eukaryota</taxon>
        <taxon>Fungi</taxon>
        <taxon>Dikarya</taxon>
        <taxon>Ascomycota</taxon>
        <taxon>Pezizomycotina</taxon>
        <taxon>Sordariomycetes</taxon>
        <taxon>Hypocreomycetidae</taxon>
        <taxon>Microascales</taxon>
        <taxon>Microascaceae</taxon>
        <taxon>Parascedosporium</taxon>
    </lineage>
</organism>
<dbReference type="InterPro" id="IPR012338">
    <property type="entry name" value="Beta-lactam/transpept-like"/>
</dbReference>
<dbReference type="Pfam" id="PF11954">
    <property type="entry name" value="DUF3471"/>
    <property type="match status" value="1"/>
</dbReference>
<evidence type="ECO:0000256" key="1">
    <source>
        <dbReference type="ARBA" id="ARBA00038215"/>
    </source>
</evidence>
<keyword evidence="5" id="KW-1185">Reference proteome</keyword>
<name>A0A9P1M948_9PEZI</name>
<evidence type="ECO:0000259" key="2">
    <source>
        <dbReference type="Pfam" id="PF00144"/>
    </source>
</evidence>
<evidence type="ECO:0000313" key="5">
    <source>
        <dbReference type="Proteomes" id="UP000838763"/>
    </source>
</evidence>
<dbReference type="PANTHER" id="PTHR46825:SF15">
    <property type="entry name" value="BETA-LACTAMASE-RELATED DOMAIN-CONTAINING PROTEIN"/>
    <property type="match status" value="1"/>
</dbReference>
<accession>A0A9P1M948</accession>
<reference evidence="4" key="1">
    <citation type="submission" date="2022-11" db="EMBL/GenBank/DDBJ databases">
        <authorList>
            <person name="Scott C."/>
            <person name="Bruce N."/>
        </authorList>
    </citation>
    <scope>NUCLEOTIDE SEQUENCE</scope>
</reference>
<dbReference type="Pfam" id="PF00144">
    <property type="entry name" value="Beta-lactamase"/>
    <property type="match status" value="1"/>
</dbReference>
<sequence>MSAPAEPAVEVPIREKNGAGWTPNENETKNLLTKEFEEYVAKLSKDFHVPGVSVAVVDGDKTLGPDVKATSDTLYYVGSITKGMTAAALLYLVNESAKSDRPITLDTKVQEILKDDFVLSDDYATKEANLRDPRDSVRLLRHLPMSKGFREQFQYSNMSYQVAQHVVETLAGESIGALGQAQAKPDRLAKGYACNAAKGNEMTCQPWCETNLVGPSGVISTVDDFAKYLRAMIHRTLPMSTDLQDALVRPVIPMGFNGPRVGVVYQLGGVPGFTSLAGYLPDKKFGAIVATNGDFGGMARRDVTGFWGGFAGGMRFMYVGGKKRLFPTAPEPPLPPSLPLEAYQGTYSHPGYRTITFSVEAPAADLPVSGDVKAVLHGTKETEWGFVLDLDHVSGEEFVAYINMEGRSAMAQGAVAAAFELGADGKVARVGIDLEAFPQPMSAAKIWFDKIS</sequence>
<dbReference type="SUPFAM" id="SSF56601">
    <property type="entry name" value="beta-lactamase/transpeptidase-like"/>
    <property type="match status" value="1"/>
</dbReference>
<dbReference type="AlphaFoldDB" id="A0A9P1M948"/>
<protein>
    <recommendedName>
        <fullName evidence="6">Beta-lactamase-related domain-containing protein</fullName>
    </recommendedName>
</protein>
<dbReference type="EMBL" id="CALLCH030000004">
    <property type="protein sequence ID" value="CAI4212310.1"/>
    <property type="molecule type" value="Genomic_DNA"/>
</dbReference>
<evidence type="ECO:0000259" key="3">
    <source>
        <dbReference type="Pfam" id="PF11954"/>
    </source>
</evidence>
<proteinExistence type="inferred from homology"/>
<gene>
    <name evidence="4" type="ORF">PPNO1_LOCUS2077</name>
</gene>
<evidence type="ECO:0008006" key="6">
    <source>
        <dbReference type="Google" id="ProtNLM"/>
    </source>
</evidence>
<comment type="similarity">
    <text evidence="1">Belongs to the peptidase S12 family.</text>
</comment>
<dbReference type="InterPro" id="IPR001466">
    <property type="entry name" value="Beta-lactam-related"/>
</dbReference>
<dbReference type="OrthoDB" id="5946976at2759"/>
<dbReference type="InterPro" id="IPR050491">
    <property type="entry name" value="AmpC-like"/>
</dbReference>
<dbReference type="Proteomes" id="UP000838763">
    <property type="component" value="Unassembled WGS sequence"/>
</dbReference>
<feature type="domain" description="Peptidase S12 Pab87-related C-terminal" evidence="3">
    <location>
        <begin position="330"/>
        <end position="437"/>
    </location>
</feature>
<dbReference type="PANTHER" id="PTHR46825">
    <property type="entry name" value="D-ALANYL-D-ALANINE-CARBOXYPEPTIDASE/ENDOPEPTIDASE AMPH"/>
    <property type="match status" value="1"/>
</dbReference>
<comment type="caution">
    <text evidence="4">The sequence shown here is derived from an EMBL/GenBank/DDBJ whole genome shotgun (WGS) entry which is preliminary data.</text>
</comment>
<dbReference type="Gene3D" id="3.40.710.10">
    <property type="entry name" value="DD-peptidase/beta-lactamase superfamily"/>
    <property type="match status" value="1"/>
</dbReference>
<feature type="domain" description="Beta-lactamase-related" evidence="2">
    <location>
        <begin position="36"/>
        <end position="176"/>
    </location>
</feature>
<dbReference type="InterPro" id="IPR021860">
    <property type="entry name" value="Peptidase_S12_Pab87-rel_C"/>
</dbReference>